<gene>
    <name evidence="2" type="ORF">CSUI_004706</name>
</gene>
<feature type="region of interest" description="Disordered" evidence="1">
    <location>
        <begin position="1"/>
        <end position="54"/>
    </location>
</feature>
<evidence type="ECO:0000256" key="1">
    <source>
        <dbReference type="SAM" id="MobiDB-lite"/>
    </source>
</evidence>
<dbReference type="Proteomes" id="UP000221165">
    <property type="component" value="Unassembled WGS sequence"/>
</dbReference>
<keyword evidence="3" id="KW-1185">Reference proteome</keyword>
<reference evidence="2 3" key="1">
    <citation type="journal article" date="2017" name="Int. J. Parasitol.">
        <title>The genome of the protozoan parasite Cystoisospora suis and a reverse vaccinology approach to identify vaccine candidates.</title>
        <authorList>
            <person name="Palmieri N."/>
            <person name="Shrestha A."/>
            <person name="Ruttkowski B."/>
            <person name="Beck T."/>
            <person name="Vogl C."/>
            <person name="Tomley F."/>
            <person name="Blake D.P."/>
            <person name="Joachim A."/>
        </authorList>
    </citation>
    <scope>NUCLEOTIDE SEQUENCE [LARGE SCALE GENOMIC DNA]</scope>
    <source>
        <strain evidence="2 3">Wien I</strain>
    </source>
</reference>
<comment type="caution">
    <text evidence="2">The sequence shown here is derived from an EMBL/GenBank/DDBJ whole genome shotgun (WGS) entry which is preliminary data.</text>
</comment>
<dbReference type="EMBL" id="MIGC01002241">
    <property type="protein sequence ID" value="PHJ21450.1"/>
    <property type="molecule type" value="Genomic_DNA"/>
</dbReference>
<protein>
    <submittedName>
        <fullName evidence="2">Uncharacterized protein</fullName>
    </submittedName>
</protein>
<proteinExistence type="predicted"/>
<evidence type="ECO:0000313" key="2">
    <source>
        <dbReference type="EMBL" id="PHJ21450.1"/>
    </source>
</evidence>
<sequence length="131" mass="14552">MEREARKTSSVLQEGQHTPRAASVKDNPTRARRRPRGRRKSFGRLDSSRGRALTPADLGTVPSCLLGRARGVTARRLCACWQGHSKQTFHILYERTLRSLYSTQRKQGNVAVISYPIRSSLSSGGLQSSLS</sequence>
<evidence type="ECO:0000313" key="3">
    <source>
        <dbReference type="Proteomes" id="UP000221165"/>
    </source>
</evidence>
<dbReference type="RefSeq" id="XP_067923132.1">
    <property type="nucleotide sequence ID" value="XM_068064891.1"/>
</dbReference>
<organism evidence="2 3">
    <name type="scientific">Cystoisospora suis</name>
    <dbReference type="NCBI Taxonomy" id="483139"/>
    <lineage>
        <taxon>Eukaryota</taxon>
        <taxon>Sar</taxon>
        <taxon>Alveolata</taxon>
        <taxon>Apicomplexa</taxon>
        <taxon>Conoidasida</taxon>
        <taxon>Coccidia</taxon>
        <taxon>Eucoccidiorida</taxon>
        <taxon>Eimeriorina</taxon>
        <taxon>Sarcocystidae</taxon>
        <taxon>Cystoisospora</taxon>
    </lineage>
</organism>
<dbReference type="AlphaFoldDB" id="A0A2C6KLU6"/>
<accession>A0A2C6KLU6</accession>
<feature type="compositionally biased region" description="Basic residues" evidence="1">
    <location>
        <begin position="30"/>
        <end position="42"/>
    </location>
</feature>
<name>A0A2C6KLU6_9APIC</name>
<dbReference type="GeneID" id="94428102"/>
<dbReference type="VEuPathDB" id="ToxoDB:CSUI_004706"/>